<protein>
    <submittedName>
        <fullName evidence="1">Uncharacterized protein</fullName>
    </submittedName>
</protein>
<dbReference type="AlphaFoldDB" id="A0A0R1WZM3"/>
<sequence>MNIVVNRGPADVHVHNVRGQRMKLFFLVGKRIPNFKHRVHLSLNGVCLLLYPRKQRQLKKHAPSTRLFTQRRCASFSYLILFCTQ</sequence>
<comment type="caution">
    <text evidence="1">The sequence shown here is derived from an EMBL/GenBank/DDBJ whole genome shotgun (WGS) entry which is preliminary data.</text>
</comment>
<evidence type="ECO:0000313" key="2">
    <source>
        <dbReference type="Proteomes" id="UP000050949"/>
    </source>
</evidence>
<gene>
    <name evidence="1" type="ORF">FC91_GL002040</name>
</gene>
<accession>A0A0R1WZM3</accession>
<proteinExistence type="predicted"/>
<name>A0A0R1WZM3_9LACO</name>
<dbReference type="EMBL" id="AZFW01000160">
    <property type="protein sequence ID" value="KRM23474.1"/>
    <property type="molecule type" value="Genomic_DNA"/>
</dbReference>
<reference evidence="1 2" key="1">
    <citation type="journal article" date="2015" name="Genome Announc.">
        <title>Expanding the biotechnology potential of lactobacilli through comparative genomics of 213 strains and associated genera.</title>
        <authorList>
            <person name="Sun Z."/>
            <person name="Harris H.M."/>
            <person name="McCann A."/>
            <person name="Guo C."/>
            <person name="Argimon S."/>
            <person name="Zhang W."/>
            <person name="Yang X."/>
            <person name="Jeffery I.B."/>
            <person name="Cooney J.C."/>
            <person name="Kagawa T.F."/>
            <person name="Liu W."/>
            <person name="Song Y."/>
            <person name="Salvetti E."/>
            <person name="Wrobel A."/>
            <person name="Rasinkangas P."/>
            <person name="Parkhill J."/>
            <person name="Rea M.C."/>
            <person name="O'Sullivan O."/>
            <person name="Ritari J."/>
            <person name="Douillard F.P."/>
            <person name="Paul Ross R."/>
            <person name="Yang R."/>
            <person name="Briner A.E."/>
            <person name="Felis G.E."/>
            <person name="de Vos W.M."/>
            <person name="Barrangou R."/>
            <person name="Klaenhammer T.R."/>
            <person name="Caufield P.W."/>
            <person name="Cui Y."/>
            <person name="Zhang H."/>
            <person name="O'Toole P.W."/>
        </authorList>
    </citation>
    <scope>NUCLEOTIDE SEQUENCE [LARGE SCALE GENOMIC DNA]</scope>
    <source>
        <strain evidence="1 2">DSM 16991</strain>
    </source>
</reference>
<evidence type="ECO:0000313" key="1">
    <source>
        <dbReference type="EMBL" id="KRM23474.1"/>
    </source>
</evidence>
<dbReference type="Proteomes" id="UP000050949">
    <property type="component" value="Unassembled WGS sequence"/>
</dbReference>
<organism evidence="1 2">
    <name type="scientific">Schleiferilactobacillus harbinensis DSM 16991</name>
    <dbReference type="NCBI Taxonomy" id="1122147"/>
    <lineage>
        <taxon>Bacteria</taxon>
        <taxon>Bacillati</taxon>
        <taxon>Bacillota</taxon>
        <taxon>Bacilli</taxon>
        <taxon>Lactobacillales</taxon>
        <taxon>Lactobacillaceae</taxon>
        <taxon>Schleiferilactobacillus</taxon>
    </lineage>
</organism>